<comment type="caution">
    <text evidence="1">The sequence shown here is derived from an EMBL/GenBank/DDBJ whole genome shotgun (WGS) entry which is preliminary data.</text>
</comment>
<protein>
    <submittedName>
        <fullName evidence="1">Uncharacterized protein</fullName>
    </submittedName>
</protein>
<dbReference type="AlphaFoldDB" id="A0A8X6HQ50"/>
<gene>
    <name evidence="1" type="ORF">TNCT_590661</name>
</gene>
<dbReference type="Proteomes" id="UP000887116">
    <property type="component" value="Unassembled WGS sequence"/>
</dbReference>
<dbReference type="OrthoDB" id="10375647at2759"/>
<proteinExistence type="predicted"/>
<reference evidence="1" key="1">
    <citation type="submission" date="2020-07" db="EMBL/GenBank/DDBJ databases">
        <title>Multicomponent nature underlies the extraordinary mechanical properties of spider dragline silk.</title>
        <authorList>
            <person name="Kono N."/>
            <person name="Nakamura H."/>
            <person name="Mori M."/>
            <person name="Yoshida Y."/>
            <person name="Ohtoshi R."/>
            <person name="Malay A.D."/>
            <person name="Moran D.A.P."/>
            <person name="Tomita M."/>
            <person name="Numata K."/>
            <person name="Arakawa K."/>
        </authorList>
    </citation>
    <scope>NUCLEOTIDE SEQUENCE</scope>
</reference>
<accession>A0A8X6HQ50</accession>
<name>A0A8X6HQ50_TRICU</name>
<keyword evidence="2" id="KW-1185">Reference proteome</keyword>
<organism evidence="1 2">
    <name type="scientific">Trichonephila clavata</name>
    <name type="common">Joro spider</name>
    <name type="synonym">Nephila clavata</name>
    <dbReference type="NCBI Taxonomy" id="2740835"/>
    <lineage>
        <taxon>Eukaryota</taxon>
        <taxon>Metazoa</taxon>
        <taxon>Ecdysozoa</taxon>
        <taxon>Arthropoda</taxon>
        <taxon>Chelicerata</taxon>
        <taxon>Arachnida</taxon>
        <taxon>Araneae</taxon>
        <taxon>Araneomorphae</taxon>
        <taxon>Entelegynae</taxon>
        <taxon>Araneoidea</taxon>
        <taxon>Nephilidae</taxon>
        <taxon>Trichonephila</taxon>
    </lineage>
</organism>
<evidence type="ECO:0000313" key="1">
    <source>
        <dbReference type="EMBL" id="GFQ78992.1"/>
    </source>
</evidence>
<evidence type="ECO:0000313" key="2">
    <source>
        <dbReference type="Proteomes" id="UP000887116"/>
    </source>
</evidence>
<dbReference type="EMBL" id="BMAO01012095">
    <property type="protein sequence ID" value="GFQ78992.1"/>
    <property type="molecule type" value="Genomic_DNA"/>
</dbReference>
<sequence length="102" mass="12025">MVYKLTTDLTSIHLYFSLTKIQPDPTKPISFDTRSRIRKRIPPYEFQPISLRASWIVPLKRNCGARNPATRYPEEQLRRNHHFLVRYFILSCAVPFIPYSSG</sequence>